<sequence>MDLVIVAGWVSHVDMLWADPGWVTFVGELASFAPVILYDKRGTGLYDPVDSVPTLDGRADDLRSVLDAAGCNQVALLGFSEGGSISMLFAATYPQRVRALVLLATFASGVLDDDGSPGRTKWIELMTRVRSTIDHWGEGQTIDWAAPSLSGLGRNFGDVFACGV</sequence>
<dbReference type="Proteomes" id="UP000193907">
    <property type="component" value="Unassembled WGS sequence"/>
</dbReference>
<evidence type="ECO:0000313" key="5">
    <source>
        <dbReference type="Proteomes" id="UP000230971"/>
    </source>
</evidence>
<dbReference type="EMBL" id="PDKV01000012">
    <property type="protein sequence ID" value="PIB78865.1"/>
    <property type="molecule type" value="Genomic_DNA"/>
</dbReference>
<reference evidence="2 4" key="1">
    <citation type="submission" date="2016-01" db="EMBL/GenBank/DDBJ databases">
        <title>The new phylogeny of the genus Mycobacterium.</title>
        <authorList>
            <person name="Tarcisio F."/>
            <person name="Conor M."/>
            <person name="Antonella G."/>
            <person name="Elisabetta G."/>
            <person name="Giulia F.S."/>
            <person name="Sara T."/>
            <person name="Anna F."/>
            <person name="Clotilde B."/>
            <person name="Roberto B."/>
            <person name="Veronica D.S."/>
            <person name="Fabio R."/>
            <person name="Monica P."/>
            <person name="Olivier J."/>
            <person name="Enrico T."/>
            <person name="Nicola S."/>
        </authorList>
    </citation>
    <scope>NUCLEOTIDE SEQUENCE [LARGE SCALE GENOMIC DNA]</scope>
    <source>
        <strain evidence="2 4">DSM 44243</strain>
    </source>
</reference>
<accession>A0A1X1RHW5</accession>
<proteinExistence type="predicted"/>
<dbReference type="AlphaFoldDB" id="A0A1X1RHW5"/>
<evidence type="ECO:0000313" key="4">
    <source>
        <dbReference type="Proteomes" id="UP000193907"/>
    </source>
</evidence>
<name>A0A1X1RHW5_MYCCE</name>
<dbReference type="PANTHER" id="PTHR43433:SF8">
    <property type="entry name" value="BIFUNCTIONAL LIPASE_ADENYLATE CYCLASE LIPJ"/>
    <property type="match status" value="1"/>
</dbReference>
<protein>
    <recommendedName>
        <fullName evidence="1">AB hydrolase-1 domain-containing protein</fullName>
    </recommendedName>
</protein>
<feature type="domain" description="AB hydrolase-1" evidence="1">
    <location>
        <begin position="22"/>
        <end position="116"/>
    </location>
</feature>
<dbReference type="PANTHER" id="PTHR43433">
    <property type="entry name" value="HYDROLASE, ALPHA/BETA FOLD FAMILY PROTEIN"/>
    <property type="match status" value="1"/>
</dbReference>
<evidence type="ECO:0000313" key="2">
    <source>
        <dbReference type="EMBL" id="ORV06443.1"/>
    </source>
</evidence>
<dbReference type="Gene3D" id="3.40.50.1820">
    <property type="entry name" value="alpha/beta hydrolase"/>
    <property type="match status" value="1"/>
</dbReference>
<dbReference type="InterPro" id="IPR000073">
    <property type="entry name" value="AB_hydrolase_1"/>
</dbReference>
<gene>
    <name evidence="2" type="ORF">AWB95_22430</name>
    <name evidence="3" type="ORF">CQY23_12000</name>
</gene>
<comment type="caution">
    <text evidence="2">The sequence shown here is derived from an EMBL/GenBank/DDBJ whole genome shotgun (WGS) entry which is preliminary data.</text>
</comment>
<reference evidence="3 5" key="2">
    <citation type="journal article" date="2017" name="Infect. Genet. Evol.">
        <title>The new phylogeny of the genus Mycobacterium: The old and the news.</title>
        <authorList>
            <person name="Tortoli E."/>
            <person name="Fedrizzi T."/>
            <person name="Meehan C.J."/>
            <person name="Trovato A."/>
            <person name="Grottola A."/>
            <person name="Giacobazzi E."/>
            <person name="Serpini G.F."/>
            <person name="Tagliazucchi S."/>
            <person name="Fabio A."/>
            <person name="Bettua C."/>
            <person name="Bertorelli R."/>
            <person name="Frascaro F."/>
            <person name="De Sanctis V."/>
            <person name="Pecorari M."/>
            <person name="Jousson O."/>
            <person name="Segata N."/>
            <person name="Cirillo D.M."/>
        </authorList>
    </citation>
    <scope>NUCLEOTIDE SEQUENCE [LARGE SCALE GENOMIC DNA]</scope>
    <source>
        <strain evidence="3 5">NCTC 12882</strain>
    </source>
</reference>
<dbReference type="GO" id="GO:0003824">
    <property type="term" value="F:catalytic activity"/>
    <property type="evidence" value="ECO:0007669"/>
    <property type="project" value="UniProtKB-ARBA"/>
</dbReference>
<dbReference type="Proteomes" id="UP000230971">
    <property type="component" value="Unassembled WGS sequence"/>
</dbReference>
<evidence type="ECO:0000259" key="1">
    <source>
        <dbReference type="Pfam" id="PF00561"/>
    </source>
</evidence>
<dbReference type="SUPFAM" id="SSF53474">
    <property type="entry name" value="alpha/beta-Hydrolases"/>
    <property type="match status" value="1"/>
</dbReference>
<organism evidence="2 4">
    <name type="scientific">Mycobacterium celatum</name>
    <dbReference type="NCBI Taxonomy" id="28045"/>
    <lineage>
        <taxon>Bacteria</taxon>
        <taxon>Bacillati</taxon>
        <taxon>Actinomycetota</taxon>
        <taxon>Actinomycetes</taxon>
        <taxon>Mycobacteriales</taxon>
        <taxon>Mycobacteriaceae</taxon>
        <taxon>Mycobacterium</taxon>
    </lineage>
</organism>
<dbReference type="PRINTS" id="PR00111">
    <property type="entry name" value="ABHYDROLASE"/>
</dbReference>
<dbReference type="EMBL" id="LQOM01000051">
    <property type="protein sequence ID" value="ORV06443.1"/>
    <property type="molecule type" value="Genomic_DNA"/>
</dbReference>
<dbReference type="RefSeq" id="WP_085168658.1">
    <property type="nucleotide sequence ID" value="NZ_PDKV01000012.1"/>
</dbReference>
<keyword evidence="4" id="KW-1185">Reference proteome</keyword>
<dbReference type="InterPro" id="IPR029058">
    <property type="entry name" value="AB_hydrolase_fold"/>
</dbReference>
<dbReference type="STRING" id="28045.AWB95_22430"/>
<dbReference type="Pfam" id="PF00561">
    <property type="entry name" value="Abhydrolase_1"/>
    <property type="match status" value="1"/>
</dbReference>
<dbReference type="OrthoDB" id="27092at2"/>
<dbReference type="InterPro" id="IPR050471">
    <property type="entry name" value="AB_hydrolase"/>
</dbReference>
<evidence type="ECO:0000313" key="3">
    <source>
        <dbReference type="EMBL" id="PIB78865.1"/>
    </source>
</evidence>